<dbReference type="PANTHER" id="PTHR21021:SF15">
    <property type="entry name" value="FREE METHIONINE-R-SULFOXIDE REDUCTASE"/>
    <property type="match status" value="1"/>
</dbReference>
<keyword evidence="4" id="KW-1185">Reference proteome</keyword>
<feature type="domain" description="GAF" evidence="2">
    <location>
        <begin position="23"/>
        <end position="153"/>
    </location>
</feature>
<dbReference type="SMART" id="SM00065">
    <property type="entry name" value="GAF"/>
    <property type="match status" value="1"/>
</dbReference>
<evidence type="ECO:0000313" key="3">
    <source>
        <dbReference type="EMBL" id="GLS89702.1"/>
    </source>
</evidence>
<comment type="caution">
    <text evidence="3">The sequence shown here is derived from an EMBL/GenBank/DDBJ whole genome shotgun (WGS) entry which is preliminary data.</text>
</comment>
<proteinExistence type="inferred from homology"/>
<dbReference type="Proteomes" id="UP001157353">
    <property type="component" value="Unassembled WGS sequence"/>
</dbReference>
<evidence type="ECO:0000259" key="2">
    <source>
        <dbReference type="SMART" id="SM00065"/>
    </source>
</evidence>
<dbReference type="SUPFAM" id="SSF55781">
    <property type="entry name" value="GAF domain-like"/>
    <property type="match status" value="1"/>
</dbReference>
<dbReference type="RefSeq" id="WP_284202813.1">
    <property type="nucleotide sequence ID" value="NZ_BSPQ01000001.1"/>
</dbReference>
<name>A0ABQ6DX29_9GAMM</name>
<dbReference type="PANTHER" id="PTHR21021">
    <property type="entry name" value="GAF/PUTATIVE CYTOSKELETAL PROTEIN"/>
    <property type="match status" value="1"/>
</dbReference>
<dbReference type="PROSITE" id="PS01320">
    <property type="entry name" value="UPF0067"/>
    <property type="match status" value="1"/>
</dbReference>
<dbReference type="Pfam" id="PF13185">
    <property type="entry name" value="GAF_2"/>
    <property type="match status" value="1"/>
</dbReference>
<protein>
    <recommendedName>
        <fullName evidence="2">GAF domain-containing protein</fullName>
    </recommendedName>
</protein>
<organism evidence="3 4">
    <name type="scientific">Psychromonas marina</name>
    <dbReference type="NCBI Taxonomy" id="88364"/>
    <lineage>
        <taxon>Bacteria</taxon>
        <taxon>Pseudomonadati</taxon>
        <taxon>Pseudomonadota</taxon>
        <taxon>Gammaproteobacteria</taxon>
        <taxon>Alteromonadales</taxon>
        <taxon>Psychromonadaceae</taxon>
        <taxon>Psychromonas</taxon>
    </lineage>
</organism>
<dbReference type="EMBL" id="BSPQ01000001">
    <property type="protein sequence ID" value="GLS89702.1"/>
    <property type="molecule type" value="Genomic_DNA"/>
</dbReference>
<dbReference type="InterPro" id="IPR051330">
    <property type="entry name" value="Phosphatase_reg/MetRdx"/>
</dbReference>
<dbReference type="InterPro" id="IPR000614">
    <property type="entry name" value="FRMsr_CS"/>
</dbReference>
<dbReference type="Gene3D" id="3.30.450.40">
    <property type="match status" value="1"/>
</dbReference>
<dbReference type="InterPro" id="IPR003018">
    <property type="entry name" value="GAF"/>
</dbReference>
<sequence length="153" mass="16798">MKTLSDYQLLTQQALALISGEKDLTANLANISALLNMNLDNINWVGFYLLNNDQLVLGPFQGNVACVRIELDKGVCGKAFSTNTIQRIADVHEFPGHIACDAASQSEIVVPINCNGRTVAVLDIDSPITDRFNEIDQQGLSHFVEHIQAELLF</sequence>
<reference evidence="4" key="1">
    <citation type="journal article" date="2019" name="Int. J. Syst. Evol. Microbiol.">
        <title>The Global Catalogue of Microorganisms (GCM) 10K type strain sequencing project: providing services to taxonomists for standard genome sequencing and annotation.</title>
        <authorList>
            <consortium name="The Broad Institute Genomics Platform"/>
            <consortium name="The Broad Institute Genome Sequencing Center for Infectious Disease"/>
            <person name="Wu L."/>
            <person name="Ma J."/>
        </authorList>
    </citation>
    <scope>NUCLEOTIDE SEQUENCE [LARGE SCALE GENOMIC DNA]</scope>
    <source>
        <strain evidence="4">NBRC 103166</strain>
    </source>
</reference>
<comment type="similarity">
    <text evidence="1">Belongs to the free Met sulfoxide reductase family.</text>
</comment>
<evidence type="ECO:0000313" key="4">
    <source>
        <dbReference type="Proteomes" id="UP001157353"/>
    </source>
</evidence>
<dbReference type="InterPro" id="IPR029016">
    <property type="entry name" value="GAF-like_dom_sf"/>
</dbReference>
<evidence type="ECO:0000256" key="1">
    <source>
        <dbReference type="ARBA" id="ARBA00038454"/>
    </source>
</evidence>
<accession>A0ABQ6DX29</accession>
<gene>
    <name evidence="3" type="primary">yebR</name>
    <name evidence="3" type="ORF">GCM10007916_07690</name>
</gene>